<dbReference type="Proteomes" id="UP000574276">
    <property type="component" value="Unassembled WGS sequence"/>
</dbReference>
<comment type="caution">
    <text evidence="2">The sequence shown here is derived from an EMBL/GenBank/DDBJ whole genome shotgun (WGS) entry which is preliminary data.</text>
</comment>
<organism evidence="2 3">
    <name type="scientific">Variimorphobacter saccharofermentans</name>
    <dbReference type="NCBI Taxonomy" id="2755051"/>
    <lineage>
        <taxon>Bacteria</taxon>
        <taxon>Bacillati</taxon>
        <taxon>Bacillota</taxon>
        <taxon>Clostridia</taxon>
        <taxon>Lachnospirales</taxon>
        <taxon>Lachnospiraceae</taxon>
        <taxon>Variimorphobacter</taxon>
    </lineage>
</organism>
<name>A0A839K1H9_9FIRM</name>
<keyword evidence="1" id="KW-1133">Transmembrane helix</keyword>
<proteinExistence type="predicted"/>
<feature type="transmembrane region" description="Helical" evidence="1">
    <location>
        <begin position="105"/>
        <end position="125"/>
    </location>
</feature>
<accession>A0A839K1H9</accession>
<dbReference type="RefSeq" id="WP_228353382.1">
    <property type="nucleotide sequence ID" value="NZ_JACEGA010000001.1"/>
</dbReference>
<sequence>MNKMKLLKIITILIPVLMAMLFAVHEYILNWFINLPRCPAVRWFDIYCPACGNTRSTIALLHGDMLTSLRYNIVPLILAVLLLASYIELVTYSFGRHIRLLPRKLGFYIILIILLMAYFIIRNFIPYLTP</sequence>
<feature type="transmembrane region" description="Helical" evidence="1">
    <location>
        <begin position="12"/>
        <end position="33"/>
    </location>
</feature>
<evidence type="ECO:0000313" key="3">
    <source>
        <dbReference type="Proteomes" id="UP000574276"/>
    </source>
</evidence>
<dbReference type="Pfam" id="PF10825">
    <property type="entry name" value="DUF2752"/>
    <property type="match status" value="1"/>
</dbReference>
<keyword evidence="3" id="KW-1185">Reference proteome</keyword>
<dbReference type="AlphaFoldDB" id="A0A839K1H9"/>
<reference evidence="2 3" key="1">
    <citation type="submission" date="2020-07" db="EMBL/GenBank/DDBJ databases">
        <title>Characterization and genome sequencing of isolate MD1, a novel member within the family Lachnospiraceae.</title>
        <authorList>
            <person name="Rettenmaier R."/>
            <person name="Di Bello L."/>
            <person name="Zinser C."/>
            <person name="Scheitz K."/>
            <person name="Liebl W."/>
            <person name="Zverlov V."/>
        </authorList>
    </citation>
    <scope>NUCLEOTIDE SEQUENCE [LARGE SCALE GENOMIC DNA]</scope>
    <source>
        <strain evidence="2 3">MD1</strain>
    </source>
</reference>
<gene>
    <name evidence="2" type="ORF">H0486_12820</name>
</gene>
<feature type="transmembrane region" description="Helical" evidence="1">
    <location>
        <begin position="73"/>
        <end position="93"/>
    </location>
</feature>
<protein>
    <submittedName>
        <fullName evidence="2">DUF2752 domain-containing protein</fullName>
    </submittedName>
</protein>
<dbReference type="InterPro" id="IPR021215">
    <property type="entry name" value="DUF2752"/>
</dbReference>
<keyword evidence="1" id="KW-0812">Transmembrane</keyword>
<evidence type="ECO:0000256" key="1">
    <source>
        <dbReference type="SAM" id="Phobius"/>
    </source>
</evidence>
<keyword evidence="1" id="KW-0472">Membrane</keyword>
<evidence type="ECO:0000313" key="2">
    <source>
        <dbReference type="EMBL" id="MBB2183755.1"/>
    </source>
</evidence>
<dbReference type="EMBL" id="JACEGA010000001">
    <property type="protein sequence ID" value="MBB2183755.1"/>
    <property type="molecule type" value="Genomic_DNA"/>
</dbReference>